<evidence type="ECO:0000256" key="8">
    <source>
        <dbReference type="SAM" id="MobiDB-lite"/>
    </source>
</evidence>
<evidence type="ECO:0000256" key="2">
    <source>
        <dbReference type="ARBA" id="ARBA00005569"/>
    </source>
</evidence>
<dbReference type="Gene3D" id="1.20.58.1380">
    <property type="match status" value="1"/>
</dbReference>
<evidence type="ECO:0000256" key="6">
    <source>
        <dbReference type="ARBA" id="ARBA00023010"/>
    </source>
</evidence>
<dbReference type="PANTHER" id="PTHR13405">
    <property type="entry name" value="NUCLEAR PORE COMPLEX PROTEIN NUP133"/>
    <property type="match status" value="1"/>
</dbReference>
<dbReference type="GO" id="GO:0031080">
    <property type="term" value="C:nuclear pore outer ring"/>
    <property type="evidence" value="ECO:0007669"/>
    <property type="project" value="TreeGrafter"/>
</dbReference>
<feature type="region of interest" description="Disordered" evidence="8">
    <location>
        <begin position="1339"/>
        <end position="1368"/>
    </location>
</feature>
<name>A0AA40A330_9PEZI</name>
<feature type="domain" description="Nucleoporin Nup133/Nup155-like C-terminal" evidence="9">
    <location>
        <begin position="675"/>
        <end position="1319"/>
    </location>
</feature>
<evidence type="ECO:0000259" key="10">
    <source>
        <dbReference type="Pfam" id="PF08801"/>
    </source>
</evidence>
<proteinExistence type="inferred from homology"/>
<dbReference type="GO" id="GO:0006606">
    <property type="term" value="P:protein import into nucleus"/>
    <property type="evidence" value="ECO:0007669"/>
    <property type="project" value="TreeGrafter"/>
</dbReference>
<dbReference type="GO" id="GO:0017056">
    <property type="term" value="F:structural constituent of nuclear pore"/>
    <property type="evidence" value="ECO:0007669"/>
    <property type="project" value="InterPro"/>
</dbReference>
<dbReference type="SUPFAM" id="SSF117289">
    <property type="entry name" value="Nucleoporin domain"/>
    <property type="match status" value="1"/>
</dbReference>
<dbReference type="FunFam" id="2.130.10.10:FF:001057">
    <property type="entry name" value="Nuclear pore complex subunit Nup133, putative"/>
    <property type="match status" value="1"/>
</dbReference>
<feature type="region of interest" description="Disordered" evidence="8">
    <location>
        <begin position="524"/>
        <end position="543"/>
    </location>
</feature>
<feature type="region of interest" description="Disordered" evidence="8">
    <location>
        <begin position="1"/>
        <end position="57"/>
    </location>
</feature>
<evidence type="ECO:0000259" key="9">
    <source>
        <dbReference type="Pfam" id="PF03177"/>
    </source>
</evidence>
<dbReference type="InterPro" id="IPR007187">
    <property type="entry name" value="Nucleoporin_Nup133/Nup155_C"/>
</dbReference>
<feature type="compositionally biased region" description="Basic and acidic residues" evidence="8">
    <location>
        <begin position="81"/>
        <end position="100"/>
    </location>
</feature>
<comment type="subcellular location">
    <subcellularLocation>
        <location evidence="1">Nucleus envelope</location>
    </subcellularLocation>
</comment>
<keyword evidence="12" id="KW-1185">Reference proteome</keyword>
<dbReference type="PANTHER" id="PTHR13405:SF11">
    <property type="entry name" value="NUCLEAR PORE COMPLEX PROTEIN NUP133"/>
    <property type="match status" value="1"/>
</dbReference>
<dbReference type="Pfam" id="PF03177">
    <property type="entry name" value="Nucleoporin_C"/>
    <property type="match status" value="1"/>
</dbReference>
<dbReference type="GO" id="GO:0000972">
    <property type="term" value="P:transcription-dependent tethering of RNA polymerase II gene DNA at nuclear periphery"/>
    <property type="evidence" value="ECO:0007669"/>
    <property type="project" value="TreeGrafter"/>
</dbReference>
<evidence type="ECO:0000256" key="3">
    <source>
        <dbReference type="ARBA" id="ARBA00022448"/>
    </source>
</evidence>
<keyword evidence="6" id="KW-0811">Translocation</keyword>
<feature type="region of interest" description="Disordered" evidence="8">
    <location>
        <begin position="81"/>
        <end position="103"/>
    </location>
</feature>
<sequence length="1387" mass="154586">MFSPAAQEGGPAKGTRSSRRRQRPLSSDASVQQPKAKRQRVPLSETTFATPDAPPEMFEVKSDKVDLLSIKRDGIENIRAPRKELSVRSKKPKPGERANKGDGSIVLTQNNAYTVSKLPALPDRIRADAQNRQHGAIYSSTGYGLTLTHTHAFVWPYTSTSASPETFTFTLPYPSKHASDPLPLGSLVSPSASSEEPGLVIVMPVSGKIAYWESISSAATLDFIRQQRSGVEDTISGMFSGEHIIQIVNAESAGFVLTFSSGRLAYMNVRDTHGRPGITVQFLRNGLNSGAGGFLGSIRHALSSSTIRGDIAAARANHGSVVGERAVVAVTTKGRLSCWRVHRSGHHDLLTDVDVRDELIRNVQQADPSARASAQDSFEVIDFTFVPRGLDKKYVDMNRLSQAISEGQDSLQHLLLLIAFAGKRQSRYSLVEAVISAEGVNIGMVRPLTSYTSPVRITAAEKPRVYLPRPALVAFVVFDRALVVASMASPPDSPDSQLQEDSHIIPATFEDVVDFRDEGTIQIVGSGTEEPSAGGSSQDDLRAHRHRTKNPTAVLLLQGVGTVRVATTDVDRFASEKPPEVTAKSKLEQAVFFGIKDENPVVFQGRRDLPFSSQEIGNAAIELSHEIVSSKTPFIANLPASLENNMKTRMSYLDRLIAHLNAVGVTLDARTRWILLYNAEKMAVATWIWQKNEQFLALRADGDKKNLISETAVYINEHQKTEPNPAVGEVDPVRHWFINDVWRLDIFVAWGYQIIKYAWTERLTDEEGINRLVWEAVTINNGALHEAYQYRLNNWRLYGVDPKNIAGGNAIPEPWTSTHFIANNLKRLVEFCHQWLDTYYLPSPEQPPVNGTLLEYIRDTLPSLTNRYFTALSEYSRWASQSDDVQAQELGKTYRQKYLEDRYSKILKLKDYGLWDEAIELAKEHEAFDSLAEVVVQQILSLEQDALAAETTSSEAEKALALVDSKRRRMGILFEDYKEKFAFHAYDVLLESSGVQAVLEFPYDMMGYATSFLRTKPELAKISWINDVEREKDIDHAAETLLNLGLTREQQVWSKKIELSLGKLALMAEAGPGPSAQRAINGQSDSEARNEANLEKIDQELAIIKIQDDLYGQIYPTVQEAVDEAAELELAMKEHGVLIPNKQKALAQVFENGMARLLKHEALEPFTLIELLTLAYLDPKHFNAIGDQFYLALNVARYGLKGEDRANAERLIWRRCFIRDDWRQVNETNDKNDSDQLSAIGETALYHTLFAIIDQQLEDEHFRPYVRPTDALGVLTESLDSRFDDLDDGFRAKLMDAMKAEDTKLRAFVDKAQLESWYRSTKDCAQTTVSVAYNRLTQAAEDKKKRNSSNGNENGNGNGTGNGNGKSIFDGTSLLSKSKLFGPRMNA</sequence>
<gene>
    <name evidence="11" type="ORF">B0H67DRAFT_648461</name>
</gene>
<evidence type="ECO:0000256" key="4">
    <source>
        <dbReference type="ARBA" id="ARBA00022816"/>
    </source>
</evidence>
<keyword evidence="3" id="KW-0813">Transport</keyword>
<dbReference type="Proteomes" id="UP001172102">
    <property type="component" value="Unassembled WGS sequence"/>
</dbReference>
<dbReference type="GO" id="GO:0016973">
    <property type="term" value="P:poly(A)+ mRNA export from nucleus"/>
    <property type="evidence" value="ECO:0007669"/>
    <property type="project" value="TreeGrafter"/>
</dbReference>
<keyword evidence="5" id="KW-0653">Protein transport</keyword>
<feature type="domain" description="Nucleoporin Nup133/Nup155-like N-terminal" evidence="10">
    <location>
        <begin position="108"/>
        <end position="564"/>
    </location>
</feature>
<dbReference type="Pfam" id="PF08801">
    <property type="entry name" value="Nucleoporin_N"/>
    <property type="match status" value="1"/>
</dbReference>
<comment type="similarity">
    <text evidence="2">Belongs to the nucleoporin Nup133 family.</text>
</comment>
<evidence type="ECO:0000256" key="7">
    <source>
        <dbReference type="ARBA" id="ARBA00023242"/>
    </source>
</evidence>
<keyword evidence="7" id="KW-0539">Nucleus</keyword>
<reference evidence="11" key="1">
    <citation type="submission" date="2023-06" db="EMBL/GenBank/DDBJ databases">
        <title>Genome-scale phylogeny and comparative genomics of the fungal order Sordariales.</title>
        <authorList>
            <consortium name="Lawrence Berkeley National Laboratory"/>
            <person name="Hensen N."/>
            <person name="Bonometti L."/>
            <person name="Westerberg I."/>
            <person name="Brannstrom I.O."/>
            <person name="Guillou S."/>
            <person name="Cros-Aarteil S."/>
            <person name="Calhoun S."/>
            <person name="Haridas S."/>
            <person name="Kuo A."/>
            <person name="Mondo S."/>
            <person name="Pangilinan J."/>
            <person name="Riley R."/>
            <person name="Labutti K."/>
            <person name="Andreopoulos B."/>
            <person name="Lipzen A."/>
            <person name="Chen C."/>
            <person name="Yanf M."/>
            <person name="Daum C."/>
            <person name="Ng V."/>
            <person name="Clum A."/>
            <person name="Steindorff A."/>
            <person name="Ohm R."/>
            <person name="Martin F."/>
            <person name="Silar P."/>
            <person name="Natvig D."/>
            <person name="Lalanne C."/>
            <person name="Gautier V."/>
            <person name="Ament-Velasquez S.L."/>
            <person name="Kruys A."/>
            <person name="Hutchinson M.I."/>
            <person name="Powell A.J."/>
            <person name="Barry K."/>
            <person name="Miller A.N."/>
            <person name="Grigoriev I.V."/>
            <person name="Debuchy R."/>
            <person name="Gladieux P."/>
            <person name="Thoren M.H."/>
            <person name="Johannesson H."/>
        </authorList>
    </citation>
    <scope>NUCLEOTIDE SEQUENCE</scope>
    <source>
        <strain evidence="11">SMH4607-1</strain>
    </source>
</reference>
<feature type="compositionally biased region" description="Gly residues" evidence="8">
    <location>
        <begin position="1354"/>
        <end position="1364"/>
    </location>
</feature>
<organism evidence="11 12">
    <name type="scientific">Lasiosphaeris hirsuta</name>
    <dbReference type="NCBI Taxonomy" id="260670"/>
    <lineage>
        <taxon>Eukaryota</taxon>
        <taxon>Fungi</taxon>
        <taxon>Dikarya</taxon>
        <taxon>Ascomycota</taxon>
        <taxon>Pezizomycotina</taxon>
        <taxon>Sordariomycetes</taxon>
        <taxon>Sordariomycetidae</taxon>
        <taxon>Sordariales</taxon>
        <taxon>Lasiosphaeriaceae</taxon>
        <taxon>Lasiosphaeris</taxon>
    </lineage>
</organism>
<dbReference type="InterPro" id="IPR014908">
    <property type="entry name" value="Nucleoporin_Nup133/Nup155_N"/>
</dbReference>
<evidence type="ECO:0000313" key="11">
    <source>
        <dbReference type="EMBL" id="KAK0708391.1"/>
    </source>
</evidence>
<dbReference type="InterPro" id="IPR037624">
    <property type="entry name" value="Nup133-like"/>
</dbReference>
<dbReference type="Gene3D" id="2.130.10.10">
    <property type="entry name" value="YVTN repeat-like/Quinoprotein amine dehydrogenase"/>
    <property type="match status" value="1"/>
</dbReference>
<dbReference type="EMBL" id="JAUKUA010000006">
    <property type="protein sequence ID" value="KAK0708391.1"/>
    <property type="molecule type" value="Genomic_DNA"/>
</dbReference>
<protein>
    <submittedName>
        <fullName evidence="11">Non-repetitive/WGA-negative nucleoporin C-terminal-domain-containing protein</fullName>
    </submittedName>
</protein>
<evidence type="ECO:0000256" key="1">
    <source>
        <dbReference type="ARBA" id="ARBA00004259"/>
    </source>
</evidence>
<keyword evidence="4" id="KW-0509">mRNA transport</keyword>
<comment type="caution">
    <text evidence="11">The sequence shown here is derived from an EMBL/GenBank/DDBJ whole genome shotgun (WGS) entry which is preliminary data.</text>
</comment>
<evidence type="ECO:0000313" key="12">
    <source>
        <dbReference type="Proteomes" id="UP001172102"/>
    </source>
</evidence>
<accession>A0AA40A330</accession>
<dbReference type="InterPro" id="IPR015943">
    <property type="entry name" value="WD40/YVTN_repeat-like_dom_sf"/>
</dbReference>
<evidence type="ECO:0000256" key="5">
    <source>
        <dbReference type="ARBA" id="ARBA00022927"/>
    </source>
</evidence>